<dbReference type="AlphaFoldDB" id="A0A9X1NES2"/>
<keyword evidence="3" id="KW-1185">Reference proteome</keyword>
<dbReference type="Proteomes" id="UP001138997">
    <property type="component" value="Unassembled WGS sequence"/>
</dbReference>
<gene>
    <name evidence="2" type="ORF">LR394_15760</name>
</gene>
<dbReference type="RefSeq" id="WP_231442489.1">
    <property type="nucleotide sequence ID" value="NZ_JAJOMB010000007.1"/>
</dbReference>
<proteinExistence type="predicted"/>
<name>A0A9X1NES2_9ACTN</name>
<feature type="compositionally biased region" description="Low complexity" evidence="1">
    <location>
        <begin position="171"/>
        <end position="180"/>
    </location>
</feature>
<accession>A0A9X1NES2</accession>
<protein>
    <submittedName>
        <fullName evidence="2">Uncharacterized protein</fullName>
    </submittedName>
</protein>
<reference evidence="2" key="1">
    <citation type="submission" date="2021-11" db="EMBL/GenBank/DDBJ databases">
        <title>Streptomyces corallinus and Kineosporia corallina sp. nov., two new coral-derived marine actinobacteria.</title>
        <authorList>
            <person name="Buangrab K."/>
            <person name="Sutthacheep M."/>
            <person name="Yeemin T."/>
            <person name="Harunari E."/>
            <person name="Igarashi Y."/>
            <person name="Sripreechasak P."/>
            <person name="Kanchanasin P."/>
            <person name="Tanasupawat S."/>
            <person name="Phongsopitanun W."/>
        </authorList>
    </citation>
    <scope>NUCLEOTIDE SEQUENCE</scope>
    <source>
        <strain evidence="2">JCM 31032</strain>
    </source>
</reference>
<dbReference type="EMBL" id="JAJOMB010000007">
    <property type="protein sequence ID" value="MCD5312364.1"/>
    <property type="molecule type" value="Genomic_DNA"/>
</dbReference>
<sequence length="284" mass="30432">MTEMHPAFTAAVADLSERHRDEVLAAYAALEHSWQPLHESQLLALRDATLRRSLQQLLHPLGRTLVKVGPHNWTSGYRDDISRELSAEMLDSLPLVDRAVFVLILIHSVAIPRSQGLVDLDSWISNQPTTAEELTRYSKLPRTAVRAGLARLRASGLVQLAPDRRPNSQKAGSSSSAGASYLPGPQLARLTPAARRLLQEELILAAGADTPLAAAIRARRARPSEDGIPKPAEAHTDVPPQPAAEPPAATDVSSSAASTSTGTQPPTRADASFASENSVPQENS</sequence>
<evidence type="ECO:0000313" key="3">
    <source>
        <dbReference type="Proteomes" id="UP001138997"/>
    </source>
</evidence>
<comment type="caution">
    <text evidence="2">The sequence shown here is derived from an EMBL/GenBank/DDBJ whole genome shotgun (WGS) entry which is preliminary data.</text>
</comment>
<feature type="region of interest" description="Disordered" evidence="1">
    <location>
        <begin position="158"/>
        <end position="184"/>
    </location>
</feature>
<feature type="compositionally biased region" description="Polar residues" evidence="1">
    <location>
        <begin position="274"/>
        <end position="284"/>
    </location>
</feature>
<organism evidence="2 3">
    <name type="scientific">Kineosporia babensis</name>
    <dbReference type="NCBI Taxonomy" id="499548"/>
    <lineage>
        <taxon>Bacteria</taxon>
        <taxon>Bacillati</taxon>
        <taxon>Actinomycetota</taxon>
        <taxon>Actinomycetes</taxon>
        <taxon>Kineosporiales</taxon>
        <taxon>Kineosporiaceae</taxon>
        <taxon>Kineosporia</taxon>
    </lineage>
</organism>
<evidence type="ECO:0000313" key="2">
    <source>
        <dbReference type="EMBL" id="MCD5312364.1"/>
    </source>
</evidence>
<feature type="compositionally biased region" description="Basic and acidic residues" evidence="1">
    <location>
        <begin position="222"/>
        <end position="236"/>
    </location>
</feature>
<evidence type="ECO:0000256" key="1">
    <source>
        <dbReference type="SAM" id="MobiDB-lite"/>
    </source>
</evidence>
<feature type="region of interest" description="Disordered" evidence="1">
    <location>
        <begin position="217"/>
        <end position="284"/>
    </location>
</feature>
<feature type="compositionally biased region" description="Low complexity" evidence="1">
    <location>
        <begin position="246"/>
        <end position="267"/>
    </location>
</feature>